<evidence type="ECO:0000313" key="3">
    <source>
        <dbReference type="Proteomes" id="UP001497045"/>
    </source>
</evidence>
<organism evidence="2 3">
    <name type="scientific">Aurantiacibacter gilvus</name>
    <dbReference type="NCBI Taxonomy" id="3139141"/>
    <lineage>
        <taxon>Bacteria</taxon>
        <taxon>Pseudomonadati</taxon>
        <taxon>Pseudomonadota</taxon>
        <taxon>Alphaproteobacteria</taxon>
        <taxon>Sphingomonadales</taxon>
        <taxon>Erythrobacteraceae</taxon>
        <taxon>Aurantiacibacter</taxon>
    </lineage>
</organism>
<protein>
    <submittedName>
        <fullName evidence="2">PilZ domain-containing protein</fullName>
    </submittedName>
</protein>
<feature type="domain" description="PilZ" evidence="1">
    <location>
        <begin position="122"/>
        <end position="209"/>
    </location>
</feature>
<keyword evidence="3" id="KW-1185">Reference proteome</keyword>
<evidence type="ECO:0000259" key="1">
    <source>
        <dbReference type="Pfam" id="PF07238"/>
    </source>
</evidence>
<dbReference type="EMBL" id="JBBYHV010000002">
    <property type="protein sequence ID" value="MEL1251946.1"/>
    <property type="molecule type" value="Genomic_DNA"/>
</dbReference>
<dbReference type="InterPro" id="IPR009875">
    <property type="entry name" value="PilZ_domain"/>
</dbReference>
<dbReference type="Pfam" id="PF07238">
    <property type="entry name" value="PilZ"/>
    <property type="match status" value="1"/>
</dbReference>
<gene>
    <name evidence="2" type="ORF">AAEO60_14820</name>
</gene>
<accession>A0ABU9IHS1</accession>
<reference evidence="2 3" key="1">
    <citation type="submission" date="2024-04" db="EMBL/GenBank/DDBJ databases">
        <title>Aurantiacibacter sp. DGU6 16S ribosomal RNA gene Genome sequencing and assembly.</title>
        <authorList>
            <person name="Park S."/>
        </authorList>
    </citation>
    <scope>NUCLEOTIDE SEQUENCE [LARGE SCALE GENOMIC DNA]</scope>
    <source>
        <strain evidence="2 3">DGU6</strain>
    </source>
</reference>
<evidence type="ECO:0000313" key="2">
    <source>
        <dbReference type="EMBL" id="MEL1251946.1"/>
    </source>
</evidence>
<name>A0ABU9IHS1_9SPHN</name>
<dbReference type="RefSeq" id="WP_341674487.1">
    <property type="nucleotide sequence ID" value="NZ_JBBYHV010000002.1"/>
</dbReference>
<sequence length="212" mass="23709">MVAPETAGVWMGIANPSDEGMLAPATAEQRVAPRFTLLIRAAKLITPAGEFLCVIRDASESGISVRIFHALPKDKDMTIELQNGDRYWVERVWEEQDRAGFRFIQDVDIKRIVESPSRFAKRSIRLNLEAPAEISCLAGTARVTIHNISQQGASISSPMRLSLDQRVKISARGLRETGAIVRWRNGGDFGLAFEDTYQFGELARIVRLLQRK</sequence>
<proteinExistence type="predicted"/>
<comment type="caution">
    <text evidence="2">The sequence shown here is derived from an EMBL/GenBank/DDBJ whole genome shotgun (WGS) entry which is preliminary data.</text>
</comment>
<dbReference type="Proteomes" id="UP001497045">
    <property type="component" value="Unassembled WGS sequence"/>
</dbReference>
<dbReference type="SUPFAM" id="SSF141371">
    <property type="entry name" value="PilZ domain-like"/>
    <property type="match status" value="2"/>
</dbReference>
<dbReference type="Gene3D" id="2.40.10.220">
    <property type="entry name" value="predicted glycosyltransferase like domains"/>
    <property type="match status" value="1"/>
</dbReference>